<protein>
    <submittedName>
        <fullName evidence="2">Uncharacterized protein</fullName>
    </submittedName>
</protein>
<dbReference type="EMBL" id="QZWH01000083">
    <property type="protein sequence ID" value="RJT17079.1"/>
    <property type="molecule type" value="Genomic_DNA"/>
</dbReference>
<sequence>MDQQELSVSKKPSNKKAAKKAVPAVAVATTTAEVELSYDEMLNELEAIVVEADVRLAEEEASF</sequence>
<gene>
    <name evidence="2" type="ORF">D6029_22355</name>
</gene>
<dbReference type="Proteomes" id="UP000276295">
    <property type="component" value="Unassembled WGS sequence"/>
</dbReference>
<evidence type="ECO:0000313" key="2">
    <source>
        <dbReference type="EMBL" id="RJT17079.1"/>
    </source>
</evidence>
<evidence type="ECO:0000313" key="3">
    <source>
        <dbReference type="Proteomes" id="UP000276295"/>
    </source>
</evidence>
<dbReference type="OrthoDB" id="7107995at2"/>
<evidence type="ECO:0000256" key="1">
    <source>
        <dbReference type="SAM" id="MobiDB-lite"/>
    </source>
</evidence>
<organism evidence="2 3">
    <name type="scientific">Buttiauxella izardii</name>
    <dbReference type="NCBI Taxonomy" id="82991"/>
    <lineage>
        <taxon>Bacteria</taxon>
        <taxon>Pseudomonadati</taxon>
        <taxon>Pseudomonadota</taxon>
        <taxon>Gammaproteobacteria</taxon>
        <taxon>Enterobacterales</taxon>
        <taxon>Enterobacteriaceae</taxon>
        <taxon>Buttiauxella</taxon>
    </lineage>
</organism>
<proteinExistence type="predicted"/>
<comment type="caution">
    <text evidence="2">The sequence shown here is derived from an EMBL/GenBank/DDBJ whole genome shotgun (WGS) entry which is preliminary data.</text>
</comment>
<reference evidence="2 3" key="1">
    <citation type="submission" date="2018-09" db="EMBL/GenBank/DDBJ databases">
        <title>Draft genome sequence of Buttiauxella izardii CCUG 35510T.</title>
        <authorList>
            <person name="Salva-Serra F."/>
            <person name="Marathe N."/>
            <person name="Moore E."/>
            <person name="Stadler-Svensson L."/>
            <person name="Engstrom-Jakobsson H."/>
        </authorList>
    </citation>
    <scope>NUCLEOTIDE SEQUENCE [LARGE SCALE GENOMIC DNA]</scope>
    <source>
        <strain evidence="2 3">CCUG 35510</strain>
    </source>
</reference>
<feature type="region of interest" description="Disordered" evidence="1">
    <location>
        <begin position="1"/>
        <end position="22"/>
    </location>
</feature>
<keyword evidence="3" id="KW-1185">Reference proteome</keyword>
<accession>A0A3A5JKI9</accession>
<dbReference type="AlphaFoldDB" id="A0A3A5JKI9"/>
<name>A0A3A5JKI9_9ENTR</name>